<name>A0ABZ0I2A4_9GAMM</name>
<reference evidence="2 3" key="1">
    <citation type="submission" date="2023-10" db="EMBL/GenBank/DDBJ databases">
        <title>Two novel species belonging to the OM43/NOR5 clade.</title>
        <authorList>
            <person name="Park M."/>
        </authorList>
    </citation>
    <scope>NUCLEOTIDE SEQUENCE [LARGE SCALE GENOMIC DNA]</scope>
    <source>
        <strain evidence="2 3">IMCC43200</strain>
    </source>
</reference>
<organism evidence="2 3">
    <name type="scientific">Congregibacter variabilis</name>
    <dbReference type="NCBI Taxonomy" id="3081200"/>
    <lineage>
        <taxon>Bacteria</taxon>
        <taxon>Pseudomonadati</taxon>
        <taxon>Pseudomonadota</taxon>
        <taxon>Gammaproteobacteria</taxon>
        <taxon>Cellvibrionales</taxon>
        <taxon>Halieaceae</taxon>
        <taxon>Congregibacter</taxon>
    </lineage>
</organism>
<dbReference type="Proteomes" id="UP001626537">
    <property type="component" value="Chromosome"/>
</dbReference>
<dbReference type="Pfam" id="PF14316">
    <property type="entry name" value="DUF4381"/>
    <property type="match status" value="1"/>
</dbReference>
<evidence type="ECO:0000313" key="2">
    <source>
        <dbReference type="EMBL" id="WOJ93639.1"/>
    </source>
</evidence>
<accession>A0ABZ0I2A4</accession>
<evidence type="ECO:0000313" key="3">
    <source>
        <dbReference type="Proteomes" id="UP001626537"/>
    </source>
</evidence>
<feature type="transmembrane region" description="Helical" evidence="1">
    <location>
        <begin position="35"/>
        <end position="54"/>
    </location>
</feature>
<keyword evidence="1" id="KW-0472">Membrane</keyword>
<gene>
    <name evidence="2" type="ORF">R0135_00380</name>
</gene>
<protein>
    <submittedName>
        <fullName evidence="2">DUF4381 domain-containing protein</fullName>
    </submittedName>
</protein>
<keyword evidence="1" id="KW-1133">Transmembrane helix</keyword>
<keyword evidence="3" id="KW-1185">Reference proteome</keyword>
<evidence type="ECO:0000256" key="1">
    <source>
        <dbReference type="SAM" id="Phobius"/>
    </source>
</evidence>
<proteinExistence type="predicted"/>
<dbReference type="RefSeq" id="WP_407348283.1">
    <property type="nucleotide sequence ID" value="NZ_CP136864.1"/>
</dbReference>
<keyword evidence="1" id="KW-0812">Transmembrane</keyword>
<dbReference type="EMBL" id="CP136864">
    <property type="protein sequence ID" value="WOJ93639.1"/>
    <property type="molecule type" value="Genomic_DNA"/>
</dbReference>
<dbReference type="InterPro" id="IPR025489">
    <property type="entry name" value="DUF4381"/>
</dbReference>
<sequence>MIEIFGPGWGNYAIRGIVETSIPEQVSLRPTTPGWWILLTLLLGGAVYFAWTRWQRHLRDRYRRDAQAALDAIEANYRRGDRDCLRELAPLLRATVIEALGERDRVVRLRGAEWQRALQEMAPKLPPLPVSQLESLAYQSLNDVGPGLDSLFTQLRDWIAAHELPSA</sequence>